<dbReference type="AlphaFoldDB" id="A0A484KLS8"/>
<evidence type="ECO:0000256" key="6">
    <source>
        <dbReference type="ARBA" id="ARBA00012251"/>
    </source>
</evidence>
<keyword evidence="10 13" id="KW-0863">Zinc-finger</keyword>
<dbReference type="InterPro" id="IPR002867">
    <property type="entry name" value="IBR_dom"/>
</dbReference>
<keyword evidence="18" id="KW-1185">Reference proteome</keyword>
<reference evidence="17 18" key="1">
    <citation type="submission" date="2018-04" db="EMBL/GenBank/DDBJ databases">
        <authorList>
            <person name="Vogel A."/>
        </authorList>
    </citation>
    <scope>NUCLEOTIDE SEQUENCE [LARGE SCALE GENOMIC DNA]</scope>
</reference>
<evidence type="ECO:0000256" key="13">
    <source>
        <dbReference type="PROSITE-ProRule" id="PRU00175"/>
    </source>
</evidence>
<comment type="cofactor">
    <cofactor evidence="2">
        <name>Zn(2+)</name>
        <dbReference type="ChEBI" id="CHEBI:29105"/>
    </cofactor>
</comment>
<dbReference type="InterPro" id="IPR031127">
    <property type="entry name" value="E3_UB_ligase_RBR"/>
</dbReference>
<evidence type="ECO:0000313" key="17">
    <source>
        <dbReference type="EMBL" id="VFQ65708.1"/>
    </source>
</evidence>
<dbReference type="Pfam" id="PF01485">
    <property type="entry name" value="IBR"/>
    <property type="match status" value="1"/>
</dbReference>
<evidence type="ECO:0000256" key="7">
    <source>
        <dbReference type="ARBA" id="ARBA00022679"/>
    </source>
</evidence>
<dbReference type="FunFam" id="3.30.40.10:FF:000019">
    <property type="entry name" value="RBR-type E3 ubiquitin transferase"/>
    <property type="match status" value="1"/>
</dbReference>
<feature type="compositionally biased region" description="Acidic residues" evidence="14">
    <location>
        <begin position="1"/>
        <end position="26"/>
    </location>
</feature>
<dbReference type="Pfam" id="PF21235">
    <property type="entry name" value="UBA_ARI1"/>
    <property type="match status" value="1"/>
</dbReference>
<dbReference type="GO" id="GO:0061630">
    <property type="term" value="F:ubiquitin protein ligase activity"/>
    <property type="evidence" value="ECO:0007669"/>
    <property type="project" value="UniProtKB-EC"/>
</dbReference>
<dbReference type="InterPro" id="IPR001841">
    <property type="entry name" value="Znf_RING"/>
</dbReference>
<proteinExistence type="inferred from homology"/>
<comment type="similarity">
    <text evidence="5">Belongs to the RBR family. Ariadne subfamily.</text>
</comment>
<dbReference type="PANTHER" id="PTHR11685">
    <property type="entry name" value="RBR FAMILY RING FINGER AND IBR DOMAIN-CONTAINING"/>
    <property type="match status" value="1"/>
</dbReference>
<protein>
    <recommendedName>
        <fullName evidence="6">RBR-type E3 ubiquitin transferase</fullName>
        <ecNumber evidence="6">2.3.2.31</ecNumber>
    </recommendedName>
</protein>
<dbReference type="InterPro" id="IPR045840">
    <property type="entry name" value="Ariadne"/>
</dbReference>
<feature type="domain" description="RING-type" evidence="16">
    <location>
        <begin position="121"/>
        <end position="335"/>
    </location>
</feature>
<evidence type="ECO:0000256" key="14">
    <source>
        <dbReference type="SAM" id="MobiDB-lite"/>
    </source>
</evidence>
<dbReference type="CDD" id="cd20346">
    <property type="entry name" value="BRcat_RBR_ANKIB1"/>
    <property type="match status" value="1"/>
</dbReference>
<dbReference type="SMART" id="SM00647">
    <property type="entry name" value="IBR"/>
    <property type="match status" value="2"/>
</dbReference>
<dbReference type="EMBL" id="OOIL02000484">
    <property type="protein sequence ID" value="VFQ65708.1"/>
    <property type="molecule type" value="Genomic_DNA"/>
</dbReference>
<evidence type="ECO:0000259" key="15">
    <source>
        <dbReference type="PROSITE" id="PS50089"/>
    </source>
</evidence>
<evidence type="ECO:0000256" key="3">
    <source>
        <dbReference type="ARBA" id="ARBA00003976"/>
    </source>
</evidence>
<evidence type="ECO:0000256" key="2">
    <source>
        <dbReference type="ARBA" id="ARBA00001947"/>
    </source>
</evidence>
<dbReference type="CDD" id="cd22586">
    <property type="entry name" value="Rcat_RBR_ARI1-like"/>
    <property type="match status" value="1"/>
</dbReference>
<evidence type="ECO:0000313" key="18">
    <source>
        <dbReference type="Proteomes" id="UP000595140"/>
    </source>
</evidence>
<keyword evidence="11" id="KW-0833">Ubl conjugation pathway</keyword>
<dbReference type="InterPro" id="IPR013083">
    <property type="entry name" value="Znf_RING/FYVE/PHD"/>
</dbReference>
<evidence type="ECO:0000256" key="4">
    <source>
        <dbReference type="ARBA" id="ARBA00004906"/>
    </source>
</evidence>
<dbReference type="InterPro" id="IPR044066">
    <property type="entry name" value="TRIAD_supradom"/>
</dbReference>
<gene>
    <name evidence="17" type="ORF">CCAM_LOCUS7484</name>
</gene>
<sequence>MDSDGFDGDEYDDRASSEDDDCDYDSGSDSHENADAGIPRAPSCKVITRDSLLAAQKEDLQRVKDLLLIKEHHARTLLIHYRWDVDKVVAIFVEKGKERLYAEAGVTVECNCAPSVSGSAANMTCKICYDDIPLAEATTMDCGHSFCNDCWAGHFTVQINAGKSKQIQCMEYKCNAICDEVKVKNLVGERDPDLAWKFERFLLESYIEDNKMVKWCPSIPHCGNAIYVDTNECCDVECECGLQFCFSCSSQTHSPCSCLMWELWMKKCSDDSETVNYKAVYTKDCPKCKKPVEKNEGCNLVRCMCGQPFCWLCGGATGLAHTWDSIEGHTCGRYKENYKEKIVNAKKQLLRYTHYFNRYKAHIDSLKAEANLKQKLQERVSKLESGIAASMDFKWVTNALNRLFQSRHILAHSYPFAYYMFGDALAENKMTLREKEIKQHLFEDHQQQLETNTERLSMYLEQPIDEFAVNKVAEMRLKITALSLVINNFCRKLYECIENDLLIHLPSNHTVAPYRSTGAVKVKASELAGDV</sequence>
<keyword evidence="12" id="KW-0862">Zinc</keyword>
<dbReference type="Pfam" id="PF00097">
    <property type="entry name" value="zf-C3HC4"/>
    <property type="match status" value="1"/>
</dbReference>
<dbReference type="Proteomes" id="UP000595140">
    <property type="component" value="Unassembled WGS sequence"/>
</dbReference>
<evidence type="ECO:0000256" key="12">
    <source>
        <dbReference type="ARBA" id="ARBA00022833"/>
    </source>
</evidence>
<dbReference type="FunFam" id="1.20.120.1750:FF:000013">
    <property type="entry name" value="RBR-type E3 ubiquitin transferase"/>
    <property type="match status" value="1"/>
</dbReference>
<evidence type="ECO:0000259" key="16">
    <source>
        <dbReference type="PROSITE" id="PS51873"/>
    </source>
</evidence>
<dbReference type="GO" id="GO:0016567">
    <property type="term" value="P:protein ubiquitination"/>
    <property type="evidence" value="ECO:0007669"/>
    <property type="project" value="UniProtKB-UniPathway"/>
</dbReference>
<evidence type="ECO:0000256" key="8">
    <source>
        <dbReference type="ARBA" id="ARBA00022723"/>
    </source>
</evidence>
<dbReference type="InterPro" id="IPR018957">
    <property type="entry name" value="Znf_C3HC4_RING-type"/>
</dbReference>
<comment type="pathway">
    <text evidence="4">Protein modification; protein ubiquitination.</text>
</comment>
<dbReference type="CDD" id="cd16773">
    <property type="entry name" value="RING-HC_RBR_TRIAD1"/>
    <property type="match status" value="1"/>
</dbReference>
<dbReference type="EC" id="2.3.2.31" evidence="6"/>
<comment type="catalytic activity">
    <reaction evidence="1">
        <text>[E2 ubiquitin-conjugating enzyme]-S-ubiquitinyl-L-cysteine + [acceptor protein]-L-lysine = [E2 ubiquitin-conjugating enzyme]-L-cysteine + [acceptor protein]-N(6)-ubiquitinyl-L-lysine.</text>
        <dbReference type="EC" id="2.3.2.31"/>
    </reaction>
</comment>
<feature type="domain" description="RING-type" evidence="15">
    <location>
        <begin position="125"/>
        <end position="169"/>
    </location>
</feature>
<dbReference type="InterPro" id="IPR048962">
    <property type="entry name" value="ARIH1-like_UBL"/>
</dbReference>
<dbReference type="PROSITE" id="PS50089">
    <property type="entry name" value="ZF_RING_2"/>
    <property type="match status" value="1"/>
</dbReference>
<dbReference type="PROSITE" id="PS51873">
    <property type="entry name" value="TRIAD"/>
    <property type="match status" value="1"/>
</dbReference>
<comment type="function">
    <text evidence="3">Might act as an E3 ubiquitin-protein ligase, or as part of E3 complex, which accepts ubiquitin from specific E2 ubiquitin-conjugating enzymes and then transfers it to substrates.</text>
</comment>
<evidence type="ECO:0000256" key="1">
    <source>
        <dbReference type="ARBA" id="ARBA00001798"/>
    </source>
</evidence>
<evidence type="ECO:0000256" key="11">
    <source>
        <dbReference type="ARBA" id="ARBA00022786"/>
    </source>
</evidence>
<dbReference type="Gene3D" id="3.30.40.10">
    <property type="entry name" value="Zinc/RING finger domain, C3HC4 (zinc finger)"/>
    <property type="match status" value="1"/>
</dbReference>
<dbReference type="SUPFAM" id="SSF57850">
    <property type="entry name" value="RING/U-box"/>
    <property type="match status" value="3"/>
</dbReference>
<keyword evidence="7" id="KW-0808">Transferase</keyword>
<dbReference type="OrthoDB" id="10009520at2759"/>
<organism evidence="17 18">
    <name type="scientific">Cuscuta campestris</name>
    <dbReference type="NCBI Taxonomy" id="132261"/>
    <lineage>
        <taxon>Eukaryota</taxon>
        <taxon>Viridiplantae</taxon>
        <taxon>Streptophyta</taxon>
        <taxon>Embryophyta</taxon>
        <taxon>Tracheophyta</taxon>
        <taxon>Spermatophyta</taxon>
        <taxon>Magnoliopsida</taxon>
        <taxon>eudicotyledons</taxon>
        <taxon>Gunneridae</taxon>
        <taxon>Pentapetalae</taxon>
        <taxon>asterids</taxon>
        <taxon>lamiids</taxon>
        <taxon>Solanales</taxon>
        <taxon>Convolvulaceae</taxon>
        <taxon>Cuscuteae</taxon>
        <taxon>Cuscuta</taxon>
        <taxon>Cuscuta subgen. Grammica</taxon>
        <taxon>Cuscuta sect. Cleistogrammica</taxon>
    </lineage>
</organism>
<dbReference type="Pfam" id="PF26200">
    <property type="entry name" value="Rcat_RNF216"/>
    <property type="match status" value="1"/>
</dbReference>
<keyword evidence="8" id="KW-0479">Metal-binding</keyword>
<feature type="region of interest" description="Disordered" evidence="14">
    <location>
        <begin position="1"/>
        <end position="37"/>
    </location>
</feature>
<dbReference type="Pfam" id="PF19422">
    <property type="entry name" value="Ariadne"/>
    <property type="match status" value="1"/>
</dbReference>
<evidence type="ECO:0000256" key="10">
    <source>
        <dbReference type="ARBA" id="ARBA00022771"/>
    </source>
</evidence>
<keyword evidence="9" id="KW-0677">Repeat</keyword>
<dbReference type="Gene3D" id="1.20.120.1750">
    <property type="match status" value="1"/>
</dbReference>
<evidence type="ECO:0000256" key="9">
    <source>
        <dbReference type="ARBA" id="ARBA00022737"/>
    </source>
</evidence>
<name>A0A484KLS8_9ASTE</name>
<dbReference type="GO" id="GO:0008270">
    <property type="term" value="F:zinc ion binding"/>
    <property type="evidence" value="ECO:0007669"/>
    <property type="project" value="UniProtKB-KW"/>
</dbReference>
<accession>A0A484KLS8</accession>
<dbReference type="UniPathway" id="UPA00143"/>
<evidence type="ECO:0000256" key="5">
    <source>
        <dbReference type="ARBA" id="ARBA00005884"/>
    </source>
</evidence>